<proteinExistence type="predicted"/>
<dbReference type="InterPro" id="IPR029056">
    <property type="entry name" value="Ribokinase-like"/>
</dbReference>
<keyword evidence="3 8" id="KW-0808">Transferase</keyword>
<organism evidence="8 9">
    <name type="scientific">Litoribacter ruber</name>
    <dbReference type="NCBI Taxonomy" id="702568"/>
    <lineage>
        <taxon>Bacteria</taxon>
        <taxon>Pseudomonadati</taxon>
        <taxon>Bacteroidota</taxon>
        <taxon>Cytophagia</taxon>
        <taxon>Cytophagales</taxon>
        <taxon>Cyclobacteriaceae</taxon>
        <taxon>Litoribacter</taxon>
    </lineage>
</organism>
<protein>
    <recommendedName>
        <fullName evidence="2">hydroxymethylpyrimidine kinase</fullName>
        <ecNumber evidence="2">2.7.1.49</ecNumber>
    </recommendedName>
</protein>
<dbReference type="Pfam" id="PF08543">
    <property type="entry name" value="Phos_pyr_kin"/>
    <property type="match status" value="1"/>
</dbReference>
<keyword evidence="5 8" id="KW-0418">Kinase</keyword>
<sequence>MKNYLRNKYIPVLTIAGSDSGGGAGIQADLKTFSALGCFGTSAITAITVQNTLGVTAIHSIPPDIIKGQILAVIEDIKPKAIKIGMLDRPEVVDVIVETLKRYPKIPVVFDPVMVATSGDKLIQDETVEALAKKLIPLCKVITPNLDEAEILTGMKITDKDEMEIAGLKLISKGAKAVLLKGGHLAGETVYDVLVKDGNAHLTFDSPKIHTRNVHGTGCTLSSAIAAELAKGHNLEDAVHNAREYIWQAIDQGKDVVTGSGNGPLNHFYNPKKQIKHEI</sequence>
<dbReference type="EC" id="2.7.1.49" evidence="2"/>
<dbReference type="EMBL" id="JAHCMY010000002">
    <property type="protein sequence ID" value="MBS9523357.1"/>
    <property type="molecule type" value="Genomic_DNA"/>
</dbReference>
<dbReference type="GO" id="GO:0005829">
    <property type="term" value="C:cytosol"/>
    <property type="evidence" value="ECO:0007669"/>
    <property type="project" value="TreeGrafter"/>
</dbReference>
<keyword evidence="9" id="KW-1185">Reference proteome</keyword>
<dbReference type="InterPro" id="IPR013749">
    <property type="entry name" value="PM/HMP-P_kinase-1"/>
</dbReference>
<dbReference type="Gene3D" id="3.40.1190.20">
    <property type="match status" value="1"/>
</dbReference>
<evidence type="ECO:0000256" key="6">
    <source>
        <dbReference type="ARBA" id="ARBA00022840"/>
    </source>
</evidence>
<accession>A0AAP2G120</accession>
<evidence type="ECO:0000256" key="5">
    <source>
        <dbReference type="ARBA" id="ARBA00022777"/>
    </source>
</evidence>
<evidence type="ECO:0000313" key="9">
    <source>
        <dbReference type="Proteomes" id="UP001319104"/>
    </source>
</evidence>
<evidence type="ECO:0000256" key="1">
    <source>
        <dbReference type="ARBA" id="ARBA00004948"/>
    </source>
</evidence>
<keyword evidence="4" id="KW-0547">Nucleotide-binding</keyword>
<dbReference type="PANTHER" id="PTHR20858">
    <property type="entry name" value="PHOSPHOMETHYLPYRIMIDINE KINASE"/>
    <property type="match status" value="1"/>
</dbReference>
<dbReference type="GO" id="GO:0005524">
    <property type="term" value="F:ATP binding"/>
    <property type="evidence" value="ECO:0007669"/>
    <property type="project" value="UniProtKB-KW"/>
</dbReference>
<evidence type="ECO:0000256" key="3">
    <source>
        <dbReference type="ARBA" id="ARBA00022679"/>
    </source>
</evidence>
<dbReference type="InterPro" id="IPR004399">
    <property type="entry name" value="HMP/HMP-P_kinase_dom"/>
</dbReference>
<dbReference type="NCBIfam" id="TIGR00097">
    <property type="entry name" value="HMP-P_kinase"/>
    <property type="match status" value="1"/>
</dbReference>
<dbReference type="GO" id="GO:0009228">
    <property type="term" value="P:thiamine biosynthetic process"/>
    <property type="evidence" value="ECO:0007669"/>
    <property type="project" value="InterPro"/>
</dbReference>
<comment type="pathway">
    <text evidence="1">Cofactor biosynthesis; thiamine diphosphate biosynthesis.</text>
</comment>
<keyword evidence="6" id="KW-0067">ATP-binding</keyword>
<reference evidence="8 9" key="1">
    <citation type="submission" date="2021-05" db="EMBL/GenBank/DDBJ databases">
        <authorList>
            <person name="Zhang Z.D."/>
            <person name="Osman G."/>
        </authorList>
    </citation>
    <scope>NUCLEOTIDE SEQUENCE [LARGE SCALE GENOMIC DNA]</scope>
    <source>
        <strain evidence="8 9">KCTC 32217</strain>
    </source>
</reference>
<dbReference type="CDD" id="cd01169">
    <property type="entry name" value="HMPP_kinase"/>
    <property type="match status" value="1"/>
</dbReference>
<comment type="caution">
    <text evidence="8">The sequence shown here is derived from an EMBL/GenBank/DDBJ whole genome shotgun (WGS) entry which is preliminary data.</text>
</comment>
<dbReference type="RefSeq" id="WP_213944254.1">
    <property type="nucleotide sequence ID" value="NZ_JAHBGI010000011.1"/>
</dbReference>
<evidence type="ECO:0000256" key="2">
    <source>
        <dbReference type="ARBA" id="ARBA00012135"/>
    </source>
</evidence>
<evidence type="ECO:0000313" key="8">
    <source>
        <dbReference type="EMBL" id="MBS9523357.1"/>
    </source>
</evidence>
<dbReference type="AlphaFoldDB" id="A0AAP2G120"/>
<evidence type="ECO:0000259" key="7">
    <source>
        <dbReference type="Pfam" id="PF08543"/>
    </source>
</evidence>
<feature type="domain" description="Pyridoxamine kinase/Phosphomethylpyrimidine kinase" evidence="7">
    <location>
        <begin position="19"/>
        <end position="266"/>
    </location>
</feature>
<dbReference type="GO" id="GO:0008902">
    <property type="term" value="F:hydroxymethylpyrimidine kinase activity"/>
    <property type="evidence" value="ECO:0007669"/>
    <property type="project" value="UniProtKB-EC"/>
</dbReference>
<dbReference type="SUPFAM" id="SSF53613">
    <property type="entry name" value="Ribokinase-like"/>
    <property type="match status" value="1"/>
</dbReference>
<evidence type="ECO:0000256" key="4">
    <source>
        <dbReference type="ARBA" id="ARBA00022741"/>
    </source>
</evidence>
<gene>
    <name evidence="8" type="primary">thiD</name>
    <name evidence="8" type="ORF">KI659_04925</name>
</gene>
<dbReference type="Proteomes" id="UP001319104">
    <property type="component" value="Unassembled WGS sequence"/>
</dbReference>
<dbReference type="PANTHER" id="PTHR20858:SF17">
    <property type="entry name" value="HYDROXYMETHYLPYRIMIDINE_PHOSPHOMETHYLPYRIMIDINE KINASE THI20-RELATED"/>
    <property type="match status" value="1"/>
</dbReference>
<dbReference type="FunFam" id="3.40.1190.20:FF:000003">
    <property type="entry name" value="Phosphomethylpyrimidine kinase ThiD"/>
    <property type="match status" value="1"/>
</dbReference>
<name>A0AAP2G120_9BACT</name>
<dbReference type="GO" id="GO:0008972">
    <property type="term" value="F:phosphomethylpyrimidine kinase activity"/>
    <property type="evidence" value="ECO:0007669"/>
    <property type="project" value="InterPro"/>
</dbReference>